<accession>A0A9P6AFZ0</accession>
<proteinExistence type="predicted"/>
<dbReference type="EMBL" id="MU129175">
    <property type="protein sequence ID" value="KAF9505098.1"/>
    <property type="molecule type" value="Genomic_DNA"/>
</dbReference>
<comment type="caution">
    <text evidence="1">The sequence shown here is derived from an EMBL/GenBank/DDBJ whole genome shotgun (WGS) entry which is preliminary data.</text>
</comment>
<organism evidence="1 2">
    <name type="scientific">Hydnum rufescens UP504</name>
    <dbReference type="NCBI Taxonomy" id="1448309"/>
    <lineage>
        <taxon>Eukaryota</taxon>
        <taxon>Fungi</taxon>
        <taxon>Dikarya</taxon>
        <taxon>Basidiomycota</taxon>
        <taxon>Agaricomycotina</taxon>
        <taxon>Agaricomycetes</taxon>
        <taxon>Cantharellales</taxon>
        <taxon>Hydnaceae</taxon>
        <taxon>Hydnum</taxon>
    </lineage>
</organism>
<reference evidence="1" key="1">
    <citation type="journal article" date="2020" name="Nat. Commun.">
        <title>Large-scale genome sequencing of mycorrhizal fungi provides insights into the early evolution of symbiotic traits.</title>
        <authorList>
            <person name="Miyauchi S."/>
            <person name="Kiss E."/>
            <person name="Kuo A."/>
            <person name="Drula E."/>
            <person name="Kohler A."/>
            <person name="Sanchez-Garcia M."/>
            <person name="Morin E."/>
            <person name="Andreopoulos B."/>
            <person name="Barry K.W."/>
            <person name="Bonito G."/>
            <person name="Buee M."/>
            <person name="Carver A."/>
            <person name="Chen C."/>
            <person name="Cichocki N."/>
            <person name="Clum A."/>
            <person name="Culley D."/>
            <person name="Crous P.W."/>
            <person name="Fauchery L."/>
            <person name="Girlanda M."/>
            <person name="Hayes R.D."/>
            <person name="Keri Z."/>
            <person name="LaButti K."/>
            <person name="Lipzen A."/>
            <person name="Lombard V."/>
            <person name="Magnuson J."/>
            <person name="Maillard F."/>
            <person name="Murat C."/>
            <person name="Nolan M."/>
            <person name="Ohm R.A."/>
            <person name="Pangilinan J."/>
            <person name="Pereira M.F."/>
            <person name="Perotto S."/>
            <person name="Peter M."/>
            <person name="Pfister S."/>
            <person name="Riley R."/>
            <person name="Sitrit Y."/>
            <person name="Stielow J.B."/>
            <person name="Szollosi G."/>
            <person name="Zifcakova L."/>
            <person name="Stursova M."/>
            <person name="Spatafora J.W."/>
            <person name="Tedersoo L."/>
            <person name="Vaario L.M."/>
            <person name="Yamada A."/>
            <person name="Yan M."/>
            <person name="Wang P."/>
            <person name="Xu J."/>
            <person name="Bruns T."/>
            <person name="Baldrian P."/>
            <person name="Vilgalys R."/>
            <person name="Dunand C."/>
            <person name="Henrissat B."/>
            <person name="Grigoriev I.V."/>
            <person name="Hibbett D."/>
            <person name="Nagy L.G."/>
            <person name="Martin F.M."/>
        </authorList>
    </citation>
    <scope>NUCLEOTIDE SEQUENCE</scope>
    <source>
        <strain evidence="1">UP504</strain>
    </source>
</reference>
<keyword evidence="2" id="KW-1185">Reference proteome</keyword>
<gene>
    <name evidence="1" type="ORF">BS47DRAFT_578883</name>
</gene>
<dbReference type="Proteomes" id="UP000886523">
    <property type="component" value="Unassembled WGS sequence"/>
</dbReference>
<evidence type="ECO:0000313" key="2">
    <source>
        <dbReference type="Proteomes" id="UP000886523"/>
    </source>
</evidence>
<evidence type="ECO:0000313" key="1">
    <source>
        <dbReference type="EMBL" id="KAF9505098.1"/>
    </source>
</evidence>
<dbReference type="AlphaFoldDB" id="A0A9P6AFZ0"/>
<protein>
    <submittedName>
        <fullName evidence="1">Uncharacterized protein</fullName>
    </submittedName>
</protein>
<name>A0A9P6AFZ0_9AGAM</name>
<sequence>MWGGISKRPWMTLRIRRLFPGSRSLTLLICVSFGTCEFSWAYIDDLELNGFEYLLNGHTTSMPSRRLLSFGRPRSNRHHPHPIIPLRREHPPPAFDTLFLMLQPCLSQYIRITSMRLPVQDGMLLSQWPPSARLFLLSPSRL</sequence>